<dbReference type="EMBL" id="CP021235">
    <property type="protein sequence ID" value="ARS35815.1"/>
    <property type="molecule type" value="Genomic_DNA"/>
</dbReference>
<name>A0A1X9YSF8_9BACT</name>
<protein>
    <submittedName>
        <fullName evidence="1">Uncharacterized protein</fullName>
    </submittedName>
</protein>
<keyword evidence="2" id="KW-1185">Reference proteome</keyword>
<dbReference type="Proteomes" id="UP000266292">
    <property type="component" value="Chromosome"/>
</dbReference>
<dbReference type="AlphaFoldDB" id="A0A1X9YSF8"/>
<dbReference type="OrthoDB" id="6957938at2"/>
<reference evidence="2" key="1">
    <citation type="submission" date="2017-05" db="EMBL/GenBank/DDBJ databases">
        <authorList>
            <person name="Ray J."/>
            <person name="Price M."/>
            <person name="Deutschbauer A."/>
        </authorList>
    </citation>
    <scope>NUCLEOTIDE SEQUENCE [LARGE SCALE GENOMIC DNA]</scope>
    <source>
        <strain evidence="2">DSM 19842</strain>
    </source>
</reference>
<dbReference type="RefSeq" id="WP_025606934.1">
    <property type="nucleotide sequence ID" value="NZ_CP021235.1"/>
</dbReference>
<proteinExistence type="predicted"/>
<dbReference type="InterPro" id="IPR045390">
    <property type="entry name" value="ABC-3C_MC3"/>
</dbReference>
<dbReference type="STRING" id="709015.GCA_000472485_02093"/>
<evidence type="ECO:0000313" key="1">
    <source>
        <dbReference type="EMBL" id="ARS35815.1"/>
    </source>
</evidence>
<evidence type="ECO:0000313" key="2">
    <source>
        <dbReference type="Proteomes" id="UP000266292"/>
    </source>
</evidence>
<gene>
    <name evidence="1" type="ORF">CA264_10375</name>
</gene>
<dbReference type="KEGG" id="pact:CA264_10375"/>
<organism evidence="1 2">
    <name type="scientific">Pontibacter actiniarum</name>
    <dbReference type="NCBI Taxonomy" id="323450"/>
    <lineage>
        <taxon>Bacteria</taxon>
        <taxon>Pseudomonadati</taxon>
        <taxon>Bacteroidota</taxon>
        <taxon>Cytophagia</taxon>
        <taxon>Cytophagales</taxon>
        <taxon>Hymenobacteraceae</taxon>
        <taxon>Pontibacter</taxon>
    </lineage>
</organism>
<accession>A0A1X9YSF8</accession>
<sequence length="158" mass="18304">MNEFQIVQNHGIAAISLYHFIKEYYAAKDKIEGPSLSYLMPVLPIVFNEESNKRLSQNQKRTSSFYKSLADERAIPVGLQSRMEDMYKDTLEAIDICFYKNIIEYSSESSQFYPKSRIEVPDLVYDDNKTIIASSKLLGFWFAKLSIEEICISLNINF</sequence>
<dbReference type="Pfam" id="PF20131">
    <property type="entry name" value="MC3"/>
    <property type="match status" value="1"/>
</dbReference>